<dbReference type="Proteomes" id="UP000481153">
    <property type="component" value="Unassembled WGS sequence"/>
</dbReference>
<keyword evidence="2" id="KW-1133">Transmembrane helix</keyword>
<reference evidence="3 4" key="1">
    <citation type="submission" date="2019-07" db="EMBL/GenBank/DDBJ databases">
        <title>Genomics analysis of Aphanomyces spp. identifies a new class of oomycete effector associated with host adaptation.</title>
        <authorList>
            <person name="Gaulin E."/>
        </authorList>
    </citation>
    <scope>NUCLEOTIDE SEQUENCE [LARGE SCALE GENOMIC DNA]</scope>
    <source>
        <strain evidence="3 4">ATCC 201684</strain>
    </source>
</reference>
<gene>
    <name evidence="3" type="ORF">Ae201684_013034</name>
</gene>
<keyword evidence="4" id="KW-1185">Reference proteome</keyword>
<organism evidence="3 4">
    <name type="scientific">Aphanomyces euteiches</name>
    <dbReference type="NCBI Taxonomy" id="100861"/>
    <lineage>
        <taxon>Eukaryota</taxon>
        <taxon>Sar</taxon>
        <taxon>Stramenopiles</taxon>
        <taxon>Oomycota</taxon>
        <taxon>Saprolegniomycetes</taxon>
        <taxon>Saprolegniales</taxon>
        <taxon>Verrucalvaceae</taxon>
        <taxon>Aphanomyces</taxon>
    </lineage>
</organism>
<feature type="compositionally biased region" description="Basic and acidic residues" evidence="1">
    <location>
        <begin position="63"/>
        <end position="75"/>
    </location>
</feature>
<dbReference type="InterPro" id="IPR031851">
    <property type="entry name" value="DUF4750"/>
</dbReference>
<feature type="region of interest" description="Disordered" evidence="1">
    <location>
        <begin position="47"/>
        <end position="94"/>
    </location>
</feature>
<evidence type="ECO:0000313" key="4">
    <source>
        <dbReference type="Proteomes" id="UP000481153"/>
    </source>
</evidence>
<comment type="caution">
    <text evidence="3">The sequence shown here is derived from an EMBL/GenBank/DDBJ whole genome shotgun (WGS) entry which is preliminary data.</text>
</comment>
<evidence type="ECO:0000313" key="3">
    <source>
        <dbReference type="EMBL" id="KAF0729288.1"/>
    </source>
</evidence>
<name>A0A6G0WPG0_9STRA</name>
<protein>
    <submittedName>
        <fullName evidence="3">Uncharacterized protein</fullName>
    </submittedName>
</protein>
<keyword evidence="2" id="KW-0812">Transmembrane</keyword>
<dbReference type="VEuPathDB" id="FungiDB:AeMF1_014971"/>
<keyword evidence="2" id="KW-0472">Membrane</keyword>
<proteinExistence type="predicted"/>
<feature type="transmembrane region" description="Helical" evidence="2">
    <location>
        <begin position="12"/>
        <end position="34"/>
    </location>
</feature>
<dbReference type="Pfam" id="PF15938">
    <property type="entry name" value="DUF4750"/>
    <property type="match status" value="1"/>
</dbReference>
<dbReference type="AlphaFoldDB" id="A0A6G0WPG0"/>
<evidence type="ECO:0000256" key="2">
    <source>
        <dbReference type="SAM" id="Phobius"/>
    </source>
</evidence>
<accession>A0A6G0WPG0</accession>
<sequence>MDDYVMRAAYVAGAMSIVLVTLALGWVTVWKLLLSRISFIRELLDMNPKKPAAPTPSTSRKPTSFDERLREYKENPHRRHTGSTLMAPSASHKP</sequence>
<evidence type="ECO:0000256" key="1">
    <source>
        <dbReference type="SAM" id="MobiDB-lite"/>
    </source>
</evidence>
<dbReference type="EMBL" id="VJMJ01000166">
    <property type="protein sequence ID" value="KAF0729288.1"/>
    <property type="molecule type" value="Genomic_DNA"/>
</dbReference>